<dbReference type="Pfam" id="PF04818">
    <property type="entry name" value="CID"/>
    <property type="match status" value="1"/>
</dbReference>
<feature type="region of interest" description="Disordered" evidence="1">
    <location>
        <begin position="178"/>
        <end position="200"/>
    </location>
</feature>
<evidence type="ECO:0000259" key="2">
    <source>
        <dbReference type="PROSITE" id="PS51391"/>
    </source>
</evidence>
<protein>
    <recommendedName>
        <fullName evidence="2">CID domain-containing protein</fullName>
    </recommendedName>
</protein>
<dbReference type="GO" id="GO:0000993">
    <property type="term" value="F:RNA polymerase II complex binding"/>
    <property type="evidence" value="ECO:0007669"/>
    <property type="project" value="TreeGrafter"/>
</dbReference>
<feature type="region of interest" description="Disordered" evidence="1">
    <location>
        <begin position="132"/>
        <end position="153"/>
    </location>
</feature>
<feature type="compositionally biased region" description="Basic and acidic residues" evidence="1">
    <location>
        <begin position="132"/>
        <end position="141"/>
    </location>
</feature>
<dbReference type="OrthoDB" id="10069473at2759"/>
<feature type="domain" description="CID" evidence="2">
    <location>
        <begin position="1"/>
        <end position="133"/>
    </location>
</feature>
<dbReference type="PROSITE" id="PS51391">
    <property type="entry name" value="CID"/>
    <property type="match status" value="1"/>
</dbReference>
<organism evidence="3 4">
    <name type="scientific">Penicillium atrosanguineum</name>
    <dbReference type="NCBI Taxonomy" id="1132637"/>
    <lineage>
        <taxon>Eukaryota</taxon>
        <taxon>Fungi</taxon>
        <taxon>Dikarya</taxon>
        <taxon>Ascomycota</taxon>
        <taxon>Pezizomycotina</taxon>
        <taxon>Eurotiomycetes</taxon>
        <taxon>Eurotiomycetidae</taxon>
        <taxon>Eurotiales</taxon>
        <taxon>Aspergillaceae</taxon>
        <taxon>Penicillium</taxon>
    </lineage>
</organism>
<name>A0A9W9PNP9_9EURO</name>
<dbReference type="SUPFAM" id="SSF48464">
    <property type="entry name" value="ENTH/VHS domain"/>
    <property type="match status" value="1"/>
</dbReference>
<dbReference type="PANTHER" id="PTHR12460">
    <property type="entry name" value="CYCLIN-DEPENDENT KINASE INHIBITOR-RELATED PROTEIN"/>
    <property type="match status" value="1"/>
</dbReference>
<reference evidence="3" key="1">
    <citation type="submission" date="2022-12" db="EMBL/GenBank/DDBJ databases">
        <authorList>
            <person name="Petersen C."/>
        </authorList>
    </citation>
    <scope>NUCLEOTIDE SEQUENCE</scope>
    <source>
        <strain evidence="3">IBT 21472</strain>
    </source>
</reference>
<accession>A0A9W9PNP9</accession>
<comment type="caution">
    <text evidence="3">The sequence shown here is derived from an EMBL/GenBank/DDBJ whole genome shotgun (WGS) entry which is preliminary data.</text>
</comment>
<dbReference type="InterPro" id="IPR006569">
    <property type="entry name" value="CID_dom"/>
</dbReference>
<dbReference type="Gene3D" id="1.25.40.90">
    <property type="match status" value="1"/>
</dbReference>
<reference evidence="3" key="2">
    <citation type="journal article" date="2023" name="IMA Fungus">
        <title>Comparative genomic study of the Penicillium genus elucidates a diverse pangenome and 15 lateral gene transfer events.</title>
        <authorList>
            <person name="Petersen C."/>
            <person name="Sorensen T."/>
            <person name="Nielsen M.R."/>
            <person name="Sondergaard T.E."/>
            <person name="Sorensen J.L."/>
            <person name="Fitzpatrick D.A."/>
            <person name="Frisvad J.C."/>
            <person name="Nielsen K.L."/>
        </authorList>
    </citation>
    <scope>NUCLEOTIDE SEQUENCE</scope>
    <source>
        <strain evidence="3">IBT 21472</strain>
    </source>
</reference>
<dbReference type="Proteomes" id="UP001147746">
    <property type="component" value="Unassembled WGS sequence"/>
</dbReference>
<dbReference type="AlphaFoldDB" id="A0A9W9PNP9"/>
<proteinExistence type="predicted"/>
<dbReference type="SMART" id="SM00582">
    <property type="entry name" value="RPR"/>
    <property type="match status" value="1"/>
</dbReference>
<feature type="region of interest" description="Disordered" evidence="1">
    <location>
        <begin position="257"/>
        <end position="386"/>
    </location>
</feature>
<gene>
    <name evidence="3" type="ORF">N7476_009629</name>
</gene>
<evidence type="ECO:0000313" key="4">
    <source>
        <dbReference type="Proteomes" id="UP001147746"/>
    </source>
</evidence>
<dbReference type="PANTHER" id="PTHR12460:SF0">
    <property type="entry name" value="CID DOMAIN-CONTAINING PROTEIN-RELATED"/>
    <property type="match status" value="1"/>
</dbReference>
<feature type="compositionally biased region" description="Basic and acidic residues" evidence="1">
    <location>
        <begin position="257"/>
        <end position="288"/>
    </location>
</feature>
<keyword evidence="4" id="KW-1185">Reference proteome</keyword>
<sequence length="400" mass="43780">MAYSDDLVNSKLSTLQDTADSVPHVGAWLYFHRRFAENSVRLIHQRLPDSPPAKRIALISLLNELAQQSKARGKKEFVVAISPIIEEATVITWKGAPHYVQTKLRKTFDAWLDRKVFDMPVMEAIMARIPEFKPKKEDEQTTQKQPLGGSLFGSTPSELQSLVPLQVALTKAAMVSNTSTDTASTEYKRMNDPQSEQPPLPRQAAQLNQLLRTLTSAESSVSEVIKSRRALIDGLEKLLTTNRSELAKEETVSSELAEKKAQTDAKKREVEDAIVRGFDDTQDPDRPTVEALTPPPVEAITPVGSPKARPSQASHGPFMDEPEEPLPEEFSLSYSGQPDDGSAFPELGNLSPGGSNDFDLGANGSGAKRRKTTHGEDDYSQFAGGDLDEDVSALLASQGN</sequence>
<dbReference type="InterPro" id="IPR008942">
    <property type="entry name" value="ENTH_VHS"/>
</dbReference>
<dbReference type="GO" id="GO:0031124">
    <property type="term" value="P:mRNA 3'-end processing"/>
    <property type="evidence" value="ECO:0007669"/>
    <property type="project" value="TreeGrafter"/>
</dbReference>
<evidence type="ECO:0000256" key="1">
    <source>
        <dbReference type="SAM" id="MobiDB-lite"/>
    </source>
</evidence>
<dbReference type="EMBL" id="JAPZBO010000009">
    <property type="protein sequence ID" value="KAJ5302830.1"/>
    <property type="molecule type" value="Genomic_DNA"/>
</dbReference>
<evidence type="ECO:0000313" key="3">
    <source>
        <dbReference type="EMBL" id="KAJ5302830.1"/>
    </source>
</evidence>